<evidence type="ECO:0000313" key="2">
    <source>
        <dbReference type="Proteomes" id="UP000015105"/>
    </source>
</evidence>
<proteinExistence type="predicted"/>
<reference evidence="1" key="5">
    <citation type="journal article" date="2021" name="G3 (Bethesda)">
        <title>Aegilops tauschii genome assembly Aet v5.0 features greater sequence contiguity and improved annotation.</title>
        <authorList>
            <person name="Wang L."/>
            <person name="Zhu T."/>
            <person name="Rodriguez J.C."/>
            <person name="Deal K.R."/>
            <person name="Dubcovsky J."/>
            <person name="McGuire P.E."/>
            <person name="Lux T."/>
            <person name="Spannagl M."/>
            <person name="Mayer K.F.X."/>
            <person name="Baldrich P."/>
            <person name="Meyers B.C."/>
            <person name="Huo N."/>
            <person name="Gu Y.Q."/>
            <person name="Zhou H."/>
            <person name="Devos K.M."/>
            <person name="Bennetzen J.L."/>
            <person name="Unver T."/>
            <person name="Budak H."/>
            <person name="Gulick P.J."/>
            <person name="Galiba G."/>
            <person name="Kalapos B."/>
            <person name="Nelson D.R."/>
            <person name="Li P."/>
            <person name="You F.M."/>
            <person name="Luo M.C."/>
            <person name="Dvorak J."/>
        </authorList>
    </citation>
    <scope>NUCLEOTIDE SEQUENCE [LARGE SCALE GENOMIC DNA]</scope>
    <source>
        <strain evidence="1">cv. AL8/78</strain>
    </source>
</reference>
<sequence length="73" mass="8257">MTPQRVRPFGVDNRYYSCDAAVAADLDLGYARRALEESYYPQQGVLDLDEVYGVLDRALVQAAQRESSFYVCT</sequence>
<reference evidence="1" key="4">
    <citation type="submission" date="2019-03" db="UniProtKB">
        <authorList>
            <consortium name="EnsemblPlants"/>
        </authorList>
    </citation>
    <scope>IDENTIFICATION</scope>
</reference>
<dbReference type="STRING" id="200361.A0A453M218"/>
<keyword evidence="2" id="KW-1185">Reference proteome</keyword>
<dbReference type="Proteomes" id="UP000015105">
    <property type="component" value="Chromosome 5D"/>
</dbReference>
<organism evidence="1 2">
    <name type="scientific">Aegilops tauschii subsp. strangulata</name>
    <name type="common">Goatgrass</name>
    <dbReference type="NCBI Taxonomy" id="200361"/>
    <lineage>
        <taxon>Eukaryota</taxon>
        <taxon>Viridiplantae</taxon>
        <taxon>Streptophyta</taxon>
        <taxon>Embryophyta</taxon>
        <taxon>Tracheophyta</taxon>
        <taxon>Spermatophyta</taxon>
        <taxon>Magnoliopsida</taxon>
        <taxon>Liliopsida</taxon>
        <taxon>Poales</taxon>
        <taxon>Poaceae</taxon>
        <taxon>BOP clade</taxon>
        <taxon>Pooideae</taxon>
        <taxon>Triticodae</taxon>
        <taxon>Triticeae</taxon>
        <taxon>Triticinae</taxon>
        <taxon>Aegilops</taxon>
    </lineage>
</organism>
<protein>
    <submittedName>
        <fullName evidence="1">Uncharacterized protein</fullName>
    </submittedName>
</protein>
<dbReference type="Gramene" id="AET5Gv21007000.1">
    <property type="protein sequence ID" value="AET5Gv21007000.1"/>
    <property type="gene ID" value="AET5Gv21007000"/>
</dbReference>
<evidence type="ECO:0000313" key="1">
    <source>
        <dbReference type="EnsemblPlants" id="AET5Gv21007000.1"/>
    </source>
</evidence>
<reference evidence="1" key="3">
    <citation type="journal article" date="2017" name="Nature">
        <title>Genome sequence of the progenitor of the wheat D genome Aegilops tauschii.</title>
        <authorList>
            <person name="Luo M.C."/>
            <person name="Gu Y.Q."/>
            <person name="Puiu D."/>
            <person name="Wang H."/>
            <person name="Twardziok S.O."/>
            <person name="Deal K.R."/>
            <person name="Huo N."/>
            <person name="Zhu T."/>
            <person name="Wang L."/>
            <person name="Wang Y."/>
            <person name="McGuire P.E."/>
            <person name="Liu S."/>
            <person name="Long H."/>
            <person name="Ramasamy R.K."/>
            <person name="Rodriguez J.C."/>
            <person name="Van S.L."/>
            <person name="Yuan L."/>
            <person name="Wang Z."/>
            <person name="Xia Z."/>
            <person name="Xiao L."/>
            <person name="Anderson O.D."/>
            <person name="Ouyang S."/>
            <person name="Liang Y."/>
            <person name="Zimin A.V."/>
            <person name="Pertea G."/>
            <person name="Qi P."/>
            <person name="Bennetzen J.L."/>
            <person name="Dai X."/>
            <person name="Dawson M.W."/>
            <person name="Muller H.G."/>
            <person name="Kugler K."/>
            <person name="Rivarola-Duarte L."/>
            <person name="Spannagl M."/>
            <person name="Mayer K.F.X."/>
            <person name="Lu F.H."/>
            <person name="Bevan M.W."/>
            <person name="Leroy P."/>
            <person name="Li P."/>
            <person name="You F.M."/>
            <person name="Sun Q."/>
            <person name="Liu Z."/>
            <person name="Lyons E."/>
            <person name="Wicker T."/>
            <person name="Salzberg S.L."/>
            <person name="Devos K.M."/>
            <person name="Dvorak J."/>
        </authorList>
    </citation>
    <scope>NUCLEOTIDE SEQUENCE [LARGE SCALE GENOMIC DNA]</scope>
    <source>
        <strain evidence="1">cv. AL8/78</strain>
    </source>
</reference>
<name>A0A453M218_AEGTS</name>
<dbReference type="AlphaFoldDB" id="A0A453M218"/>
<accession>A0A453M218</accession>
<dbReference type="EnsemblPlants" id="AET5Gv21007000.1">
    <property type="protein sequence ID" value="AET5Gv21007000.1"/>
    <property type="gene ID" value="AET5Gv21007000"/>
</dbReference>
<reference evidence="2" key="2">
    <citation type="journal article" date="2017" name="Nat. Plants">
        <title>The Aegilops tauschii genome reveals multiple impacts of transposons.</title>
        <authorList>
            <person name="Zhao G."/>
            <person name="Zou C."/>
            <person name="Li K."/>
            <person name="Wang K."/>
            <person name="Li T."/>
            <person name="Gao L."/>
            <person name="Zhang X."/>
            <person name="Wang H."/>
            <person name="Yang Z."/>
            <person name="Liu X."/>
            <person name="Jiang W."/>
            <person name="Mao L."/>
            <person name="Kong X."/>
            <person name="Jiao Y."/>
            <person name="Jia J."/>
        </authorList>
    </citation>
    <scope>NUCLEOTIDE SEQUENCE [LARGE SCALE GENOMIC DNA]</scope>
    <source>
        <strain evidence="2">cv. AL8/78</strain>
    </source>
</reference>
<reference evidence="2" key="1">
    <citation type="journal article" date="2014" name="Science">
        <title>Ancient hybridizations among the ancestral genomes of bread wheat.</title>
        <authorList>
            <consortium name="International Wheat Genome Sequencing Consortium,"/>
            <person name="Marcussen T."/>
            <person name="Sandve S.R."/>
            <person name="Heier L."/>
            <person name="Spannagl M."/>
            <person name="Pfeifer M."/>
            <person name="Jakobsen K.S."/>
            <person name="Wulff B.B."/>
            <person name="Steuernagel B."/>
            <person name="Mayer K.F."/>
            <person name="Olsen O.A."/>
        </authorList>
    </citation>
    <scope>NUCLEOTIDE SEQUENCE [LARGE SCALE GENOMIC DNA]</scope>
    <source>
        <strain evidence="2">cv. AL8/78</strain>
    </source>
</reference>